<dbReference type="InterPro" id="IPR036291">
    <property type="entry name" value="NAD(P)-bd_dom_sf"/>
</dbReference>
<dbReference type="PANTHER" id="PTHR43482">
    <property type="entry name" value="PROTEIN AST1-RELATED"/>
    <property type="match status" value="1"/>
</dbReference>
<dbReference type="Proteomes" id="UP000069443">
    <property type="component" value="Unassembled WGS sequence"/>
</dbReference>
<dbReference type="Gene3D" id="3.90.180.10">
    <property type="entry name" value="Medium-chain alcohol dehydrogenases, catalytic domain"/>
    <property type="match status" value="1"/>
</dbReference>
<evidence type="ECO:0000313" key="3">
    <source>
        <dbReference type="Proteomes" id="UP000069443"/>
    </source>
</evidence>
<comment type="caution">
    <text evidence="2">The sequence shown here is derived from an EMBL/GenBank/DDBJ whole genome shotgun (WGS) entry which is preliminary data.</text>
</comment>
<organism evidence="2 3">
    <name type="scientific">Mycolicibacterium canariasense</name>
    <name type="common">Mycobacterium canariasense</name>
    <dbReference type="NCBI Taxonomy" id="228230"/>
    <lineage>
        <taxon>Bacteria</taxon>
        <taxon>Bacillati</taxon>
        <taxon>Actinomycetota</taxon>
        <taxon>Actinomycetes</taxon>
        <taxon>Mycobacteriales</taxon>
        <taxon>Mycobacteriaceae</taxon>
        <taxon>Mycolicibacterium</taxon>
    </lineage>
</organism>
<dbReference type="GO" id="GO:0016491">
    <property type="term" value="F:oxidoreductase activity"/>
    <property type="evidence" value="ECO:0007669"/>
    <property type="project" value="InterPro"/>
</dbReference>
<sequence>MATTMKAVRFHQFGGPEVLRYEDVPIPDLQPGEVRVRVHAVGLNPPDWYLRDGYRHKQLPDGLIPPIPLPAIPGSDASGVVESVAEDVGDFSPGDEVFGMVRFPSFGQSATYAEYVSAPAAHWAHKPAGIGHEHAAAAAMSGLTAWQFLIELGHTEQNPLQPHAHQPVPLDGATVMVNGAAGGVGHIAVQLAKWRGARVIAVASGRHESFLRGLGADDVIDYTTSRPEEMVRNADLVLDTIGGPETSRFLQTIKPGGALFPCFLGFDDAERAHELGVAVSQTQVRSNGSQLSDLGRLLDDGTVGIAIDGSFPLQDAAAAHQRAEQGHLRGKLVLTVA</sequence>
<dbReference type="InterPro" id="IPR013154">
    <property type="entry name" value="ADH-like_N"/>
</dbReference>
<dbReference type="InterPro" id="IPR020843">
    <property type="entry name" value="ER"/>
</dbReference>
<dbReference type="SUPFAM" id="SSF50129">
    <property type="entry name" value="GroES-like"/>
    <property type="match status" value="1"/>
</dbReference>
<reference evidence="3" key="1">
    <citation type="journal article" date="2016" name="Genome Announc.">
        <title>Draft Genome Sequences of Five Rapidly Growing Mycobacterium Species, M. thermoresistibile, M. fortuitum subsp. acetamidolyticum, M. canariasense, M. brisbanense, and M. novocastrense.</title>
        <authorList>
            <person name="Katahira K."/>
            <person name="Ogura Y."/>
            <person name="Gotoh Y."/>
            <person name="Hayashi T."/>
        </authorList>
    </citation>
    <scope>NUCLEOTIDE SEQUENCE [LARGE SCALE GENOMIC DNA]</scope>
    <source>
        <strain evidence="3">JCM15298</strain>
    </source>
</reference>
<reference evidence="3" key="2">
    <citation type="submission" date="2016-02" db="EMBL/GenBank/DDBJ databases">
        <title>Draft genome sequence of five rapidly growing Mycobacterium species.</title>
        <authorList>
            <person name="Katahira K."/>
            <person name="Gotou Y."/>
            <person name="Iida K."/>
            <person name="Ogura Y."/>
            <person name="Hayashi T."/>
        </authorList>
    </citation>
    <scope>NUCLEOTIDE SEQUENCE [LARGE SCALE GENOMIC DNA]</scope>
    <source>
        <strain evidence="3">JCM15298</strain>
    </source>
</reference>
<proteinExistence type="predicted"/>
<dbReference type="CDD" id="cd05289">
    <property type="entry name" value="MDR_like_2"/>
    <property type="match status" value="1"/>
</dbReference>
<evidence type="ECO:0000313" key="2">
    <source>
        <dbReference type="EMBL" id="GAS93834.1"/>
    </source>
</evidence>
<dbReference type="STRING" id="228230.RMCC_0800"/>
<dbReference type="Gene3D" id="3.40.50.720">
    <property type="entry name" value="NAD(P)-binding Rossmann-like Domain"/>
    <property type="match status" value="1"/>
</dbReference>
<keyword evidence="3" id="KW-1185">Reference proteome</keyword>
<dbReference type="Pfam" id="PF13602">
    <property type="entry name" value="ADH_zinc_N_2"/>
    <property type="match status" value="1"/>
</dbReference>
<gene>
    <name evidence="2" type="ORF">RMCC_0800</name>
</gene>
<accession>A0A100W961</accession>
<feature type="domain" description="Enoyl reductase (ER)" evidence="1">
    <location>
        <begin position="14"/>
        <end position="334"/>
    </location>
</feature>
<dbReference type="EMBL" id="BCSY01000028">
    <property type="protein sequence ID" value="GAS93834.1"/>
    <property type="molecule type" value="Genomic_DNA"/>
</dbReference>
<dbReference type="InterPro" id="IPR052585">
    <property type="entry name" value="Lipid_raft_assoc_Zn_ADH"/>
</dbReference>
<dbReference type="RefSeq" id="WP_062655181.1">
    <property type="nucleotide sequence ID" value="NZ_BCSY01000028.1"/>
</dbReference>
<evidence type="ECO:0000259" key="1">
    <source>
        <dbReference type="SMART" id="SM00829"/>
    </source>
</evidence>
<dbReference type="AlphaFoldDB" id="A0A100W961"/>
<protein>
    <submittedName>
        <fullName evidence="2">NADPH:quinone reductase</fullName>
    </submittedName>
</protein>
<dbReference type="SMART" id="SM00829">
    <property type="entry name" value="PKS_ER"/>
    <property type="match status" value="1"/>
</dbReference>
<dbReference type="InterPro" id="IPR011032">
    <property type="entry name" value="GroES-like_sf"/>
</dbReference>
<dbReference type="Pfam" id="PF08240">
    <property type="entry name" value="ADH_N"/>
    <property type="match status" value="1"/>
</dbReference>
<dbReference type="SUPFAM" id="SSF51735">
    <property type="entry name" value="NAD(P)-binding Rossmann-fold domains"/>
    <property type="match status" value="1"/>
</dbReference>
<dbReference type="PANTHER" id="PTHR43482:SF1">
    <property type="entry name" value="PROTEIN AST1-RELATED"/>
    <property type="match status" value="1"/>
</dbReference>
<name>A0A100W961_MYCCR</name>